<protein>
    <submittedName>
        <fullName evidence="1">Uncharacterized protein</fullName>
    </submittedName>
</protein>
<organism evidence="1 2">
    <name type="scientific">Cercophora newfieldiana</name>
    <dbReference type="NCBI Taxonomy" id="92897"/>
    <lineage>
        <taxon>Eukaryota</taxon>
        <taxon>Fungi</taxon>
        <taxon>Dikarya</taxon>
        <taxon>Ascomycota</taxon>
        <taxon>Pezizomycotina</taxon>
        <taxon>Sordariomycetes</taxon>
        <taxon>Sordariomycetidae</taxon>
        <taxon>Sordariales</taxon>
        <taxon>Lasiosphaeriaceae</taxon>
        <taxon>Cercophora</taxon>
    </lineage>
</organism>
<evidence type="ECO:0000313" key="1">
    <source>
        <dbReference type="EMBL" id="KAK0649702.1"/>
    </source>
</evidence>
<dbReference type="EMBL" id="JAULSV010000003">
    <property type="protein sequence ID" value="KAK0649702.1"/>
    <property type="molecule type" value="Genomic_DNA"/>
</dbReference>
<sequence length="225" mass="25064">MRPKPGPKSTGGTAPGPNHTGIICHKTPFAAHDGSPAAMASWNGLSETLPYLYTFAFYITNPDMTGDSFDSAAFYERCLLSGHYLEPFRFDFYFLPNASIDDCKAHYMAEKAARGPITVQIEAVVRKEPPKNEGGLPGMVPSYLSLPEHWYHDLLVVCDGDWEVEGMQLVQFNLPAKGECGVYEEELGDWPPVMVRRLDVGKDGYYPDTIQRKLFEIISHPISSN</sequence>
<dbReference type="AlphaFoldDB" id="A0AA40CT45"/>
<accession>A0AA40CT45</accession>
<reference evidence="1" key="1">
    <citation type="submission" date="2023-06" db="EMBL/GenBank/DDBJ databases">
        <title>Genome-scale phylogeny and comparative genomics of the fungal order Sordariales.</title>
        <authorList>
            <consortium name="Lawrence Berkeley National Laboratory"/>
            <person name="Hensen N."/>
            <person name="Bonometti L."/>
            <person name="Westerberg I."/>
            <person name="Brannstrom I.O."/>
            <person name="Guillou S."/>
            <person name="Cros-Aarteil S."/>
            <person name="Calhoun S."/>
            <person name="Haridas S."/>
            <person name="Kuo A."/>
            <person name="Mondo S."/>
            <person name="Pangilinan J."/>
            <person name="Riley R."/>
            <person name="Labutti K."/>
            <person name="Andreopoulos B."/>
            <person name="Lipzen A."/>
            <person name="Chen C."/>
            <person name="Yanf M."/>
            <person name="Daum C."/>
            <person name="Ng V."/>
            <person name="Clum A."/>
            <person name="Steindorff A."/>
            <person name="Ohm R."/>
            <person name="Martin F."/>
            <person name="Silar P."/>
            <person name="Natvig D."/>
            <person name="Lalanne C."/>
            <person name="Gautier V."/>
            <person name="Ament-Velasquez S.L."/>
            <person name="Kruys A."/>
            <person name="Hutchinson M.I."/>
            <person name="Powell A.J."/>
            <person name="Barry K."/>
            <person name="Miller A.N."/>
            <person name="Grigoriev I.V."/>
            <person name="Debuchy R."/>
            <person name="Gladieux P."/>
            <person name="Thoren M.H."/>
            <person name="Johannesson H."/>
        </authorList>
    </citation>
    <scope>NUCLEOTIDE SEQUENCE</scope>
    <source>
        <strain evidence="1">SMH2532-1</strain>
    </source>
</reference>
<keyword evidence="2" id="KW-1185">Reference proteome</keyword>
<comment type="caution">
    <text evidence="1">The sequence shown here is derived from an EMBL/GenBank/DDBJ whole genome shotgun (WGS) entry which is preliminary data.</text>
</comment>
<evidence type="ECO:0000313" key="2">
    <source>
        <dbReference type="Proteomes" id="UP001174936"/>
    </source>
</evidence>
<proteinExistence type="predicted"/>
<gene>
    <name evidence="1" type="ORF">B0T16DRAFT_389705</name>
</gene>
<dbReference type="Proteomes" id="UP001174936">
    <property type="component" value="Unassembled WGS sequence"/>
</dbReference>
<name>A0AA40CT45_9PEZI</name>